<dbReference type="GO" id="GO:0017148">
    <property type="term" value="P:negative regulation of translation"/>
    <property type="evidence" value="ECO:0007669"/>
    <property type="project" value="UniProtKB-UniRule"/>
</dbReference>
<keyword evidence="5" id="KW-1185">Reference proteome</keyword>
<feature type="compositionally biased region" description="Acidic residues" evidence="3">
    <location>
        <begin position="132"/>
        <end position="143"/>
    </location>
</feature>
<dbReference type="RefSeq" id="WP_033521566.1">
    <property type="nucleotide sequence ID" value="NZ_CADAXU010000008.1"/>
</dbReference>
<dbReference type="Pfam" id="PF02410">
    <property type="entry name" value="RsfS"/>
    <property type="match status" value="1"/>
</dbReference>
<comment type="subunit">
    <text evidence="2">Interacts with ribosomal protein uL14 (rplN).</text>
</comment>
<dbReference type="PANTHER" id="PTHR21043:SF0">
    <property type="entry name" value="MITOCHONDRIAL ASSEMBLY OF RIBOSOMAL LARGE SUBUNIT PROTEIN 1"/>
    <property type="match status" value="1"/>
</dbReference>
<dbReference type="GO" id="GO:0042256">
    <property type="term" value="P:cytosolic ribosome assembly"/>
    <property type="evidence" value="ECO:0007669"/>
    <property type="project" value="UniProtKB-UniRule"/>
</dbReference>
<organism evidence="4 5">
    <name type="scientific">Bifidobacterium merycicum</name>
    <dbReference type="NCBI Taxonomy" id="78345"/>
    <lineage>
        <taxon>Bacteria</taxon>
        <taxon>Bacillati</taxon>
        <taxon>Actinomycetota</taxon>
        <taxon>Actinomycetes</taxon>
        <taxon>Bifidobacteriales</taxon>
        <taxon>Bifidobacteriaceae</taxon>
        <taxon>Bifidobacterium</taxon>
    </lineage>
</organism>
<dbReference type="GO" id="GO:0005737">
    <property type="term" value="C:cytoplasm"/>
    <property type="evidence" value="ECO:0007669"/>
    <property type="project" value="UniProtKB-SubCell"/>
</dbReference>
<accession>A0A087BHF3</accession>
<evidence type="ECO:0000313" key="4">
    <source>
        <dbReference type="EMBL" id="KFI70453.1"/>
    </source>
</evidence>
<dbReference type="AlphaFoldDB" id="A0A087BHF3"/>
<evidence type="ECO:0000256" key="1">
    <source>
        <dbReference type="ARBA" id="ARBA00010574"/>
    </source>
</evidence>
<comment type="caution">
    <text evidence="4">The sequence shown here is derived from an EMBL/GenBank/DDBJ whole genome shotgun (WGS) entry which is preliminary data.</text>
</comment>
<dbReference type="GO" id="GO:0043023">
    <property type="term" value="F:ribosomal large subunit binding"/>
    <property type="evidence" value="ECO:0007669"/>
    <property type="project" value="TreeGrafter"/>
</dbReference>
<dbReference type="STRING" id="78345.BMERY_0952"/>
<reference evidence="4 5" key="1">
    <citation type="submission" date="2014-03" db="EMBL/GenBank/DDBJ databases">
        <title>Genomics of Bifidobacteria.</title>
        <authorList>
            <person name="Ventura M."/>
            <person name="Milani C."/>
            <person name="Lugli G.A."/>
        </authorList>
    </citation>
    <scope>NUCLEOTIDE SEQUENCE [LARGE SCALE GENOMIC DNA]</scope>
    <source>
        <strain evidence="4 5">LMG 11341</strain>
    </source>
</reference>
<feature type="region of interest" description="Disordered" evidence="3">
    <location>
        <begin position="123"/>
        <end position="143"/>
    </location>
</feature>
<keyword evidence="2" id="KW-0678">Repressor</keyword>
<dbReference type="NCBIfam" id="TIGR00090">
    <property type="entry name" value="rsfS_iojap_ybeB"/>
    <property type="match status" value="1"/>
</dbReference>
<comment type="subcellular location">
    <subcellularLocation>
        <location evidence="2">Cytoplasm</location>
    </subcellularLocation>
</comment>
<evidence type="ECO:0000256" key="2">
    <source>
        <dbReference type="HAMAP-Rule" id="MF_01477"/>
    </source>
</evidence>
<dbReference type="Gene3D" id="3.30.460.10">
    <property type="entry name" value="Beta Polymerase, domain 2"/>
    <property type="match status" value="1"/>
</dbReference>
<dbReference type="Proteomes" id="UP000029060">
    <property type="component" value="Unassembled WGS sequence"/>
</dbReference>
<name>A0A087BHF3_9BIFI</name>
<protein>
    <recommendedName>
        <fullName evidence="2">Ribosomal silencing factor RsfS</fullName>
    </recommendedName>
</protein>
<proteinExistence type="inferred from homology"/>
<dbReference type="InterPro" id="IPR004394">
    <property type="entry name" value="Iojap/RsfS/C7orf30"/>
</dbReference>
<evidence type="ECO:0000256" key="3">
    <source>
        <dbReference type="SAM" id="MobiDB-lite"/>
    </source>
</evidence>
<dbReference type="PANTHER" id="PTHR21043">
    <property type="entry name" value="IOJAP SUPERFAMILY ORTHOLOG"/>
    <property type="match status" value="1"/>
</dbReference>
<dbReference type="EMBL" id="JGZC01000006">
    <property type="protein sequence ID" value="KFI70453.1"/>
    <property type="molecule type" value="Genomic_DNA"/>
</dbReference>
<comment type="similarity">
    <text evidence="1 2">Belongs to the Iojap/RsfS family.</text>
</comment>
<evidence type="ECO:0000313" key="5">
    <source>
        <dbReference type="Proteomes" id="UP000029060"/>
    </source>
</evidence>
<keyword evidence="2" id="KW-0963">Cytoplasm</keyword>
<dbReference type="OrthoDB" id="9793681at2"/>
<dbReference type="GO" id="GO:0090071">
    <property type="term" value="P:negative regulation of ribosome biogenesis"/>
    <property type="evidence" value="ECO:0007669"/>
    <property type="project" value="UniProtKB-UniRule"/>
</dbReference>
<gene>
    <name evidence="2" type="primary">rsfS</name>
    <name evidence="4" type="ORF">BMERY_0952</name>
</gene>
<dbReference type="eggNOG" id="COG0799">
    <property type="taxonomic scope" value="Bacteria"/>
</dbReference>
<dbReference type="InterPro" id="IPR043519">
    <property type="entry name" value="NT_sf"/>
</dbReference>
<keyword evidence="2" id="KW-0810">Translation regulation</keyword>
<dbReference type="SUPFAM" id="SSF81301">
    <property type="entry name" value="Nucleotidyltransferase"/>
    <property type="match status" value="1"/>
</dbReference>
<dbReference type="HAMAP" id="MF_01477">
    <property type="entry name" value="Iojap_RsfS"/>
    <property type="match status" value="1"/>
</dbReference>
<sequence length="143" mass="16053">MPALQTSIDDIRIAAAAADRMKAADIVAFDVTVPLGITDIMMVATASNERQVLAVAEEIERDLYLKCGKRQPREREGLTEGQWVLLDYGDYVIHVMHEESRKFYNLERLWRDCPQIDLQLEHPETSASAASDESDESADSIEA</sequence>
<comment type="function">
    <text evidence="2">Functions as a ribosomal silencing factor. Interacts with ribosomal protein uL14 (rplN), blocking formation of intersubunit bridge B8. Prevents association of the 30S and 50S ribosomal subunits and the formation of functional ribosomes, thus repressing translation.</text>
</comment>